<reference evidence="1 2" key="1">
    <citation type="journal article" date="2023" name="Sci. Data">
        <title>Genome assembly of the Korean intertidal mud-creeper Batillaria attramentaria.</title>
        <authorList>
            <person name="Patra A.K."/>
            <person name="Ho P.T."/>
            <person name="Jun S."/>
            <person name="Lee S.J."/>
            <person name="Kim Y."/>
            <person name="Won Y.J."/>
        </authorList>
    </citation>
    <scope>NUCLEOTIDE SEQUENCE [LARGE SCALE GENOMIC DNA]</scope>
    <source>
        <strain evidence="1">Wonlab-2016</strain>
    </source>
</reference>
<accession>A0ABD0JGE6</accession>
<dbReference type="Proteomes" id="UP001519460">
    <property type="component" value="Unassembled WGS sequence"/>
</dbReference>
<sequence length="57" mass="6476">MPSAEPKAQFYQIFQTEGMTEKKMCPDAENLWTLVEAAAHPADLALVNLVSQRSRRR</sequence>
<dbReference type="EMBL" id="JACVVK020000461">
    <property type="protein sequence ID" value="KAK7473671.1"/>
    <property type="molecule type" value="Genomic_DNA"/>
</dbReference>
<evidence type="ECO:0000313" key="2">
    <source>
        <dbReference type="Proteomes" id="UP001519460"/>
    </source>
</evidence>
<name>A0ABD0JGE6_9CAEN</name>
<feature type="non-terminal residue" evidence="1">
    <location>
        <position position="57"/>
    </location>
</feature>
<dbReference type="AlphaFoldDB" id="A0ABD0JGE6"/>
<evidence type="ECO:0000313" key="1">
    <source>
        <dbReference type="EMBL" id="KAK7473671.1"/>
    </source>
</evidence>
<proteinExistence type="predicted"/>
<organism evidence="1 2">
    <name type="scientific">Batillaria attramentaria</name>
    <dbReference type="NCBI Taxonomy" id="370345"/>
    <lineage>
        <taxon>Eukaryota</taxon>
        <taxon>Metazoa</taxon>
        <taxon>Spiralia</taxon>
        <taxon>Lophotrochozoa</taxon>
        <taxon>Mollusca</taxon>
        <taxon>Gastropoda</taxon>
        <taxon>Caenogastropoda</taxon>
        <taxon>Sorbeoconcha</taxon>
        <taxon>Cerithioidea</taxon>
        <taxon>Batillariidae</taxon>
        <taxon>Batillaria</taxon>
    </lineage>
</organism>
<gene>
    <name evidence="1" type="ORF">BaRGS_00035068</name>
</gene>
<protein>
    <submittedName>
        <fullName evidence="1">Uncharacterized protein</fullName>
    </submittedName>
</protein>
<comment type="caution">
    <text evidence="1">The sequence shown here is derived from an EMBL/GenBank/DDBJ whole genome shotgun (WGS) entry which is preliminary data.</text>
</comment>
<keyword evidence="2" id="KW-1185">Reference proteome</keyword>